<dbReference type="Gene3D" id="3.30.565.10">
    <property type="entry name" value="Histidine kinase-like ATPase, C-terminal domain"/>
    <property type="match status" value="1"/>
</dbReference>
<dbReference type="Pfam" id="PF05226">
    <property type="entry name" value="CHASE2"/>
    <property type="match status" value="1"/>
</dbReference>
<evidence type="ECO:0000256" key="1">
    <source>
        <dbReference type="ARBA" id="ARBA00000085"/>
    </source>
</evidence>
<dbReference type="SUPFAM" id="SSF47384">
    <property type="entry name" value="Homodimeric domain of signal transducing histidine kinase"/>
    <property type="match status" value="1"/>
</dbReference>
<dbReference type="SUPFAM" id="SSF55785">
    <property type="entry name" value="PYP-like sensor domain (PAS domain)"/>
    <property type="match status" value="1"/>
</dbReference>
<evidence type="ECO:0000256" key="3">
    <source>
        <dbReference type="ARBA" id="ARBA00022679"/>
    </source>
</evidence>
<evidence type="ECO:0000256" key="6">
    <source>
        <dbReference type="ARBA" id="ARBA00022840"/>
    </source>
</evidence>
<keyword evidence="4" id="KW-0547">Nucleotide-binding</keyword>
<dbReference type="InterPro" id="IPR003594">
    <property type="entry name" value="HATPase_dom"/>
</dbReference>
<evidence type="ECO:0000256" key="5">
    <source>
        <dbReference type="ARBA" id="ARBA00022777"/>
    </source>
</evidence>
<dbReference type="InterPro" id="IPR007890">
    <property type="entry name" value="CHASE2"/>
</dbReference>
<feature type="domain" description="Histidine kinase" evidence="9">
    <location>
        <begin position="563"/>
        <end position="777"/>
    </location>
</feature>
<evidence type="ECO:0000313" key="10">
    <source>
        <dbReference type="EMBL" id="MEJ8816241.1"/>
    </source>
</evidence>
<dbReference type="PANTHER" id="PTHR42878">
    <property type="entry name" value="TWO-COMPONENT HISTIDINE KINASE"/>
    <property type="match status" value="1"/>
</dbReference>
<dbReference type="Proteomes" id="UP001365846">
    <property type="component" value="Unassembled WGS sequence"/>
</dbReference>
<keyword evidence="8" id="KW-0812">Transmembrane</keyword>
<evidence type="ECO:0000259" key="9">
    <source>
        <dbReference type="PROSITE" id="PS50109"/>
    </source>
</evidence>
<reference evidence="10 11" key="1">
    <citation type="submission" date="2024-03" db="EMBL/GenBank/DDBJ databases">
        <title>Novel species of the genus Variovorax.</title>
        <authorList>
            <person name="Liu Q."/>
            <person name="Xin Y.-H."/>
        </authorList>
    </citation>
    <scope>NUCLEOTIDE SEQUENCE [LARGE SCALE GENOMIC DNA]</scope>
    <source>
        <strain evidence="10 11">KACC 18899</strain>
    </source>
</reference>
<dbReference type="InterPro" id="IPR005467">
    <property type="entry name" value="His_kinase_dom"/>
</dbReference>
<evidence type="ECO:0000256" key="4">
    <source>
        <dbReference type="ARBA" id="ARBA00022741"/>
    </source>
</evidence>
<dbReference type="RefSeq" id="WP_340361432.1">
    <property type="nucleotide sequence ID" value="NZ_JBBKZU010000038.1"/>
</dbReference>
<evidence type="ECO:0000256" key="7">
    <source>
        <dbReference type="ARBA" id="ARBA00023012"/>
    </source>
</evidence>
<dbReference type="InterPro" id="IPR017181">
    <property type="entry name" value="Sig_transdc_His_kin_CHASE2"/>
</dbReference>
<dbReference type="InterPro" id="IPR036890">
    <property type="entry name" value="HATPase_C_sf"/>
</dbReference>
<accession>A0ABU8VSC7</accession>
<keyword evidence="8" id="KW-0472">Membrane</keyword>
<gene>
    <name evidence="10" type="ORF">WKW77_34705</name>
</gene>
<proteinExistence type="predicted"/>
<evidence type="ECO:0000313" key="11">
    <source>
        <dbReference type="Proteomes" id="UP001365846"/>
    </source>
</evidence>
<feature type="transmembrane region" description="Helical" evidence="8">
    <location>
        <begin position="361"/>
        <end position="382"/>
    </location>
</feature>
<keyword evidence="7" id="KW-0902">Two-component regulatory system</keyword>
<dbReference type="Pfam" id="PF08448">
    <property type="entry name" value="PAS_4"/>
    <property type="match status" value="1"/>
</dbReference>
<dbReference type="InterPro" id="IPR050351">
    <property type="entry name" value="BphY/WalK/GraS-like"/>
</dbReference>
<evidence type="ECO:0000256" key="2">
    <source>
        <dbReference type="ARBA" id="ARBA00012438"/>
    </source>
</evidence>
<dbReference type="Pfam" id="PF02518">
    <property type="entry name" value="HATPase_c"/>
    <property type="match status" value="1"/>
</dbReference>
<dbReference type="PANTHER" id="PTHR42878:SF7">
    <property type="entry name" value="SENSOR HISTIDINE KINASE GLRK"/>
    <property type="match status" value="1"/>
</dbReference>
<dbReference type="SMART" id="SM01080">
    <property type="entry name" value="CHASE2"/>
    <property type="match status" value="1"/>
</dbReference>
<feature type="transmembrane region" description="Helical" evidence="8">
    <location>
        <begin position="23"/>
        <end position="41"/>
    </location>
</feature>
<keyword evidence="6" id="KW-0067">ATP-binding</keyword>
<name>A0ABU8VSC7_9BURK</name>
<dbReference type="InterPro" id="IPR013656">
    <property type="entry name" value="PAS_4"/>
</dbReference>
<dbReference type="Gene3D" id="3.30.450.20">
    <property type="entry name" value="PAS domain"/>
    <property type="match status" value="1"/>
</dbReference>
<dbReference type="InterPro" id="IPR036097">
    <property type="entry name" value="HisK_dim/P_sf"/>
</dbReference>
<dbReference type="SUPFAM" id="SSF55874">
    <property type="entry name" value="ATPase domain of HSP90 chaperone/DNA topoisomerase II/histidine kinase"/>
    <property type="match status" value="1"/>
</dbReference>
<dbReference type="EMBL" id="JBBKZU010000038">
    <property type="protein sequence ID" value="MEJ8816241.1"/>
    <property type="molecule type" value="Genomic_DNA"/>
</dbReference>
<dbReference type="Gene3D" id="1.10.287.130">
    <property type="match status" value="1"/>
</dbReference>
<dbReference type="PROSITE" id="PS50109">
    <property type="entry name" value="HIS_KIN"/>
    <property type="match status" value="1"/>
</dbReference>
<evidence type="ECO:0000256" key="8">
    <source>
        <dbReference type="SAM" id="Phobius"/>
    </source>
</evidence>
<dbReference type="PRINTS" id="PR00344">
    <property type="entry name" value="BCTRLSENSOR"/>
</dbReference>
<dbReference type="EC" id="2.7.13.3" evidence="2"/>
<dbReference type="SMART" id="SM00387">
    <property type="entry name" value="HATPase_c"/>
    <property type="match status" value="1"/>
</dbReference>
<dbReference type="PIRSF" id="PIRSF037347">
    <property type="entry name" value="STHK_CHASE2_PAS_prd"/>
    <property type="match status" value="1"/>
</dbReference>
<keyword evidence="5" id="KW-0418">Kinase</keyword>
<dbReference type="InterPro" id="IPR035965">
    <property type="entry name" value="PAS-like_dom_sf"/>
</dbReference>
<dbReference type="CDD" id="cd00075">
    <property type="entry name" value="HATPase"/>
    <property type="match status" value="1"/>
</dbReference>
<keyword evidence="11" id="KW-1185">Reference proteome</keyword>
<dbReference type="InterPro" id="IPR004358">
    <property type="entry name" value="Sig_transdc_His_kin-like_C"/>
</dbReference>
<comment type="caution">
    <text evidence="10">The sequence shown here is derived from an EMBL/GenBank/DDBJ whole genome shotgun (WGS) entry which is preliminary data.</text>
</comment>
<comment type="catalytic activity">
    <reaction evidence="1">
        <text>ATP + protein L-histidine = ADP + protein N-phospho-L-histidine.</text>
        <dbReference type="EC" id="2.7.13.3"/>
    </reaction>
</comment>
<sequence length="789" mass="84975">MNGAAPRQGGDDPGQSPWLRRRGSWMLLAIGLLALVTFLSLTQPLPRVDRLLQDSARAALAPPPSDDIVIVAIDERSLAAIGRWPWRSAVHAELLRRITAQSPRCIGLNLRLIGPDTEHPDDDTALAQAMRDDGCVVLPASVSALNPERPVERPPDPVLAQAAAGIGHARLALDQDGVVRSVYLHEGPEGRMRPHFALALREAALGARTPPPQQQPPAAMPGPWLRSDQQVLLFTRGPGRFRTFSYVDVLQGAVPADAFRNRYVLVGATAPSLGDVHANTSPDVPGLMSGVEIFANVLQALIDGRPVVIAKPWQDLVFNLVPLAVALLGALRLRPLGLIALIGAMLALQLGIHLGRPSIGVLFAPAAGVTGLLLLYPLWSLMRLSAAVRYLRRGTAEILRDAARRPAALPKRFAGDFLDRQMEATRAAVDGMRDMHRFVRDGIDHLPDATITLDSRGRVVLANAAALAYWARDVSAMIGADAHALLAGLRRRTTGAPMMPPGALLGELQPISGEGTDAQGRALLLRCVPFFNADNAHAGWMIALVDITGMRRAQSQRDEALRFISHDAREPNASILTILELARQRPGSMKLDALLTAIERKARTGLELADGFVNLARAEAERFRPEVLDLVALAQQAIDDGWAQAQKAQVRVLLAAAPGEALGIADRTLLMRALTNVLGNALKYSPQGADLECSVREEDGHWRIAFRDHGPGIPVELQSQLFQPFHRLHHKAHPEVHGVGLGLLLVRTVVQRHGGTVEIDSAEGAGCTVTLVLPKPTAAELEALASLQE</sequence>
<organism evidence="10 11">
    <name type="scientific">Variovorax ureilyticus</name>
    <dbReference type="NCBI Taxonomy" id="1836198"/>
    <lineage>
        <taxon>Bacteria</taxon>
        <taxon>Pseudomonadati</taxon>
        <taxon>Pseudomonadota</taxon>
        <taxon>Betaproteobacteria</taxon>
        <taxon>Burkholderiales</taxon>
        <taxon>Comamonadaceae</taxon>
        <taxon>Variovorax</taxon>
    </lineage>
</organism>
<keyword evidence="3" id="KW-0808">Transferase</keyword>
<keyword evidence="8" id="KW-1133">Transmembrane helix</keyword>
<feature type="transmembrane region" description="Helical" evidence="8">
    <location>
        <begin position="336"/>
        <end position="355"/>
    </location>
</feature>
<protein>
    <recommendedName>
        <fullName evidence="2">histidine kinase</fullName>
        <ecNumber evidence="2">2.7.13.3</ecNumber>
    </recommendedName>
</protein>